<keyword evidence="4" id="KW-1185">Reference proteome</keyword>
<name>A0ABS7XPY4_9FLAO</name>
<dbReference type="Gene3D" id="3.40.50.720">
    <property type="entry name" value="NAD(P)-binding Rossmann-like Domain"/>
    <property type="match status" value="1"/>
</dbReference>
<evidence type="ECO:0000259" key="1">
    <source>
        <dbReference type="Pfam" id="PF02625"/>
    </source>
</evidence>
<dbReference type="InterPro" id="IPR052698">
    <property type="entry name" value="MoCofactor_Util/Proc"/>
</dbReference>
<dbReference type="RefSeq" id="WP_224526468.1">
    <property type="nucleotide sequence ID" value="NZ_JAIUJR010000002.1"/>
</dbReference>
<feature type="domain" description="XdhC Rossmann" evidence="2">
    <location>
        <begin position="174"/>
        <end position="316"/>
    </location>
</feature>
<evidence type="ECO:0000313" key="3">
    <source>
        <dbReference type="EMBL" id="MCA0131835.1"/>
    </source>
</evidence>
<sequence>MTHELANIFQKARINDQLGIKCVLATVVHLEGSSYRKPGVRMLICENGSMTGAVSGGCVENEIKRRASSVFSDGSPKVISYDGRYRLGCEGILHILIEPIRISDAFLNYFEGVLKKRAVFKIDSYYEIGDEITGHFGSTIHFENRSFKLYNDSEIHHQDDLQIFSQNLNPLFRLMIIGAEHDAAKLCETASLLGWEVTIITSAKNPKELKDFPGAKFVKYQEPELLEKNIDEYTAVVLMNHNYALDLKYLLRLHQEKIRYLGVLGSAKRREQLKNDLLNYASNIDLDFFESIYSPAGLNIGAITPEEIGLSIVSEILSVFRDKEAYSLREIAKYN</sequence>
<dbReference type="PANTHER" id="PTHR30388">
    <property type="entry name" value="ALDEHYDE OXIDOREDUCTASE MOLYBDENUM COFACTOR ASSEMBLY PROTEIN"/>
    <property type="match status" value="1"/>
</dbReference>
<feature type="domain" description="XdhC- CoxI" evidence="1">
    <location>
        <begin position="19"/>
        <end position="82"/>
    </location>
</feature>
<accession>A0ABS7XPY4</accession>
<gene>
    <name evidence="3" type="ORF">LBU54_04505</name>
</gene>
<evidence type="ECO:0000259" key="2">
    <source>
        <dbReference type="Pfam" id="PF13478"/>
    </source>
</evidence>
<dbReference type="Pfam" id="PF13478">
    <property type="entry name" value="XdhC_C"/>
    <property type="match status" value="1"/>
</dbReference>
<dbReference type="Proteomes" id="UP001198901">
    <property type="component" value="Unassembled WGS sequence"/>
</dbReference>
<reference evidence="4" key="1">
    <citation type="submission" date="2023-07" db="EMBL/GenBank/DDBJ databases">
        <authorList>
            <person name="Yue Y."/>
        </authorList>
    </citation>
    <scope>NUCLEOTIDE SEQUENCE [LARGE SCALE GENOMIC DNA]</scope>
    <source>
        <strain evidence="4">D23</strain>
    </source>
</reference>
<protein>
    <submittedName>
        <fullName evidence="3">XdhC family protein</fullName>
    </submittedName>
</protein>
<proteinExistence type="predicted"/>
<dbReference type="Pfam" id="PF02625">
    <property type="entry name" value="XdhC_CoxI"/>
    <property type="match status" value="1"/>
</dbReference>
<evidence type="ECO:0000313" key="4">
    <source>
        <dbReference type="Proteomes" id="UP001198901"/>
    </source>
</evidence>
<dbReference type="InterPro" id="IPR003777">
    <property type="entry name" value="XdhC_CoxI"/>
</dbReference>
<dbReference type="InterPro" id="IPR027051">
    <property type="entry name" value="XdhC_Rossmann_dom"/>
</dbReference>
<dbReference type="PANTHER" id="PTHR30388:SF4">
    <property type="entry name" value="MOLYBDENUM COFACTOR INSERTION CHAPERONE PAOD"/>
    <property type="match status" value="1"/>
</dbReference>
<dbReference type="EMBL" id="JAIUJR010000002">
    <property type="protein sequence ID" value="MCA0131835.1"/>
    <property type="molecule type" value="Genomic_DNA"/>
</dbReference>
<organism evidence="3 4">
    <name type="scientific">Winogradskyella alexanderae</name>
    <dbReference type="NCBI Taxonomy" id="2877123"/>
    <lineage>
        <taxon>Bacteria</taxon>
        <taxon>Pseudomonadati</taxon>
        <taxon>Bacteroidota</taxon>
        <taxon>Flavobacteriia</taxon>
        <taxon>Flavobacteriales</taxon>
        <taxon>Flavobacteriaceae</taxon>
        <taxon>Winogradskyella</taxon>
    </lineage>
</organism>
<comment type="caution">
    <text evidence="3">The sequence shown here is derived from an EMBL/GenBank/DDBJ whole genome shotgun (WGS) entry which is preliminary data.</text>
</comment>